<evidence type="ECO:0000313" key="2">
    <source>
        <dbReference type="EMBL" id="MVA76192.1"/>
    </source>
</evidence>
<accession>A0A6A9UX20</accession>
<sequence>MEWALVVVAVAVLGIGAVAATGRLGGMQEEPVRDTYRQQLPDLPLTAQDVAGLRFGVALRGYSMAQVDDVLERLGRELAERDARIAGLEQQLDERRLGPGELPSWPEPGR</sequence>
<dbReference type="InterPro" id="IPR019933">
    <property type="entry name" value="DivIVA_domain"/>
</dbReference>
<dbReference type="EMBL" id="WPCU01000005">
    <property type="protein sequence ID" value="MVA76192.1"/>
    <property type="molecule type" value="Genomic_DNA"/>
</dbReference>
<proteinExistence type="predicted"/>
<feature type="region of interest" description="Disordered" evidence="1">
    <location>
        <begin position="90"/>
        <end position="110"/>
    </location>
</feature>
<organism evidence="2 3">
    <name type="scientific">Auraticoccus cholistanensis</name>
    <dbReference type="NCBI Taxonomy" id="2656650"/>
    <lineage>
        <taxon>Bacteria</taxon>
        <taxon>Bacillati</taxon>
        <taxon>Actinomycetota</taxon>
        <taxon>Actinomycetes</taxon>
        <taxon>Propionibacteriales</taxon>
        <taxon>Propionibacteriaceae</taxon>
        <taxon>Auraticoccus</taxon>
    </lineage>
</organism>
<keyword evidence="3" id="KW-1185">Reference proteome</keyword>
<gene>
    <name evidence="2" type="ORF">GC722_09170</name>
</gene>
<dbReference type="Proteomes" id="UP000435304">
    <property type="component" value="Unassembled WGS sequence"/>
</dbReference>
<dbReference type="AlphaFoldDB" id="A0A6A9UX20"/>
<dbReference type="RefSeq" id="WP_156609600.1">
    <property type="nucleotide sequence ID" value="NZ_WPCU01000005.1"/>
</dbReference>
<dbReference type="NCBIfam" id="TIGR03544">
    <property type="entry name" value="DivI1A_domain"/>
    <property type="match status" value="1"/>
</dbReference>
<comment type="caution">
    <text evidence="2">The sequence shown here is derived from an EMBL/GenBank/DDBJ whole genome shotgun (WGS) entry which is preliminary data.</text>
</comment>
<evidence type="ECO:0000313" key="3">
    <source>
        <dbReference type="Proteomes" id="UP000435304"/>
    </source>
</evidence>
<reference evidence="2 3" key="1">
    <citation type="submission" date="2019-12" db="EMBL/GenBank/DDBJ databases">
        <title>Auraticoccus cholistani sp. nov., an actinomycete isolated from soil of Cholistan desert.</title>
        <authorList>
            <person name="Cheema M.T."/>
        </authorList>
    </citation>
    <scope>NUCLEOTIDE SEQUENCE [LARGE SCALE GENOMIC DNA]</scope>
    <source>
        <strain evidence="2 3">F435</strain>
    </source>
</reference>
<dbReference type="Gene3D" id="6.10.250.660">
    <property type="match status" value="1"/>
</dbReference>
<name>A0A6A9UX20_9ACTN</name>
<evidence type="ECO:0000256" key="1">
    <source>
        <dbReference type="SAM" id="MobiDB-lite"/>
    </source>
</evidence>
<protein>
    <submittedName>
        <fullName evidence="2">DivIVA domain-containing protein</fullName>
    </submittedName>
</protein>